<organism evidence="3 4">
    <name type="scientific">Exophiala sideris</name>
    <dbReference type="NCBI Taxonomy" id="1016849"/>
    <lineage>
        <taxon>Eukaryota</taxon>
        <taxon>Fungi</taxon>
        <taxon>Dikarya</taxon>
        <taxon>Ascomycota</taxon>
        <taxon>Pezizomycotina</taxon>
        <taxon>Eurotiomycetes</taxon>
        <taxon>Chaetothyriomycetidae</taxon>
        <taxon>Chaetothyriales</taxon>
        <taxon>Herpotrichiellaceae</taxon>
        <taxon>Exophiala</taxon>
    </lineage>
</organism>
<comment type="similarity">
    <text evidence="1">Belongs to the cytochrome b5 family. MAPR subfamily.</text>
</comment>
<dbReference type="InterPro" id="IPR036400">
    <property type="entry name" value="Cyt_B5-like_heme/steroid_sf"/>
</dbReference>
<dbReference type="GO" id="GO:0020037">
    <property type="term" value="F:heme binding"/>
    <property type="evidence" value="ECO:0007669"/>
    <property type="project" value="UniProtKB-ARBA"/>
</dbReference>
<evidence type="ECO:0000313" key="3">
    <source>
        <dbReference type="EMBL" id="KIV78606.1"/>
    </source>
</evidence>
<reference evidence="3 4" key="1">
    <citation type="submission" date="2015-01" db="EMBL/GenBank/DDBJ databases">
        <title>The Genome Sequence of Exophiala sideris CBS121828.</title>
        <authorList>
            <consortium name="The Broad Institute Genomics Platform"/>
            <person name="Cuomo C."/>
            <person name="de Hoog S."/>
            <person name="Gorbushina A."/>
            <person name="Stielow B."/>
            <person name="Teixiera M."/>
            <person name="Abouelleil A."/>
            <person name="Chapman S.B."/>
            <person name="Priest M."/>
            <person name="Young S.K."/>
            <person name="Wortman J."/>
            <person name="Nusbaum C."/>
            <person name="Birren B."/>
        </authorList>
    </citation>
    <scope>NUCLEOTIDE SEQUENCE [LARGE SCALE GENOMIC DNA]</scope>
    <source>
        <strain evidence="3 4">CBS 121828</strain>
    </source>
</reference>
<dbReference type="Gene3D" id="3.10.120.10">
    <property type="entry name" value="Cytochrome b5-like heme/steroid binding domain"/>
    <property type="match status" value="1"/>
</dbReference>
<dbReference type="GO" id="GO:0016020">
    <property type="term" value="C:membrane"/>
    <property type="evidence" value="ECO:0007669"/>
    <property type="project" value="TreeGrafter"/>
</dbReference>
<dbReference type="Proteomes" id="UP000053599">
    <property type="component" value="Unassembled WGS sequence"/>
</dbReference>
<evidence type="ECO:0000313" key="4">
    <source>
        <dbReference type="Proteomes" id="UP000053599"/>
    </source>
</evidence>
<evidence type="ECO:0000259" key="2">
    <source>
        <dbReference type="SMART" id="SM01117"/>
    </source>
</evidence>
<dbReference type="HOGENOM" id="CLU_042860_3_2_1"/>
<feature type="domain" description="Cytochrome b5 heme-binding" evidence="2">
    <location>
        <begin position="32"/>
        <end position="127"/>
    </location>
</feature>
<dbReference type="FunFam" id="3.10.120.10:FF:000003">
    <property type="entry name" value="membrane-associated progesterone receptor component 1"/>
    <property type="match status" value="1"/>
</dbReference>
<dbReference type="AlphaFoldDB" id="A0A0D1WTZ8"/>
<dbReference type="GO" id="GO:0005783">
    <property type="term" value="C:endoplasmic reticulum"/>
    <property type="evidence" value="ECO:0007669"/>
    <property type="project" value="TreeGrafter"/>
</dbReference>
<accession>A0A0D1WTZ8</accession>
<dbReference type="SUPFAM" id="SSF55856">
    <property type="entry name" value="Cytochrome b5-like heme/steroid binding domain"/>
    <property type="match status" value="1"/>
</dbReference>
<dbReference type="Pfam" id="PF00173">
    <property type="entry name" value="Cyt-b5"/>
    <property type="match status" value="1"/>
</dbReference>
<dbReference type="InterPro" id="IPR050577">
    <property type="entry name" value="MAPR/NEUFC/NENF-like"/>
</dbReference>
<name>A0A0D1WTZ8_9EURO</name>
<dbReference type="EMBL" id="KN846953">
    <property type="protein sequence ID" value="KIV78606.1"/>
    <property type="molecule type" value="Genomic_DNA"/>
</dbReference>
<protein>
    <recommendedName>
        <fullName evidence="2">Cytochrome b5 heme-binding domain-containing protein</fullName>
    </recommendedName>
</protein>
<sequence>MADPTSPSAYSENKRFEPKVKVELAPPKDEEITLEELSQCDGTNPDKPTYVAIKGTVFDVSKNTAYGEKGSYRVFAGKDPSRALALSSLKPEDCVPEWDDLDDKYKTVLDEWYSFFSKRYNIVGKVAGAHNTGRQEGQRYTSNAS</sequence>
<dbReference type="InterPro" id="IPR001199">
    <property type="entry name" value="Cyt_B5-like_heme/steroid-bd"/>
</dbReference>
<gene>
    <name evidence="3" type="ORF">PV11_06241</name>
</gene>
<dbReference type="SMART" id="SM01117">
    <property type="entry name" value="Cyt-b5"/>
    <property type="match status" value="1"/>
</dbReference>
<proteinExistence type="inferred from homology"/>
<dbReference type="OrthoDB" id="899at2759"/>
<dbReference type="PANTHER" id="PTHR10281:SF115">
    <property type="entry name" value="BINDING PROTEIN, PUTATIVE (AFU_ORTHOLOGUE AFUA_4G06240)-RELATED"/>
    <property type="match status" value="1"/>
</dbReference>
<dbReference type="PANTHER" id="PTHR10281">
    <property type="entry name" value="MEMBRANE-ASSOCIATED PROGESTERONE RECEPTOR COMPONENT-RELATED"/>
    <property type="match status" value="1"/>
</dbReference>
<evidence type="ECO:0000256" key="1">
    <source>
        <dbReference type="ARBA" id="ARBA00038357"/>
    </source>
</evidence>